<dbReference type="PANTHER" id="PTHR30419">
    <property type="entry name" value="HTH-TYPE TRANSCRIPTIONAL REGULATOR YBHD"/>
    <property type="match status" value="1"/>
</dbReference>
<dbReference type="GO" id="GO:0005829">
    <property type="term" value="C:cytosol"/>
    <property type="evidence" value="ECO:0007669"/>
    <property type="project" value="TreeGrafter"/>
</dbReference>
<organism evidence="6 7">
    <name type="scientific">Pseudomonas putida</name>
    <name type="common">Arthrobacter siderocapsulatus</name>
    <dbReference type="NCBI Taxonomy" id="303"/>
    <lineage>
        <taxon>Bacteria</taxon>
        <taxon>Pseudomonadati</taxon>
        <taxon>Pseudomonadota</taxon>
        <taxon>Gammaproteobacteria</taxon>
        <taxon>Pseudomonadales</taxon>
        <taxon>Pseudomonadaceae</taxon>
        <taxon>Pseudomonas</taxon>
    </lineage>
</organism>
<reference evidence="7" key="1">
    <citation type="submission" date="2019-04" db="EMBL/GenBank/DDBJ databases">
        <title>Genome sequence of Pseudomonas putida 1290, an auxin catabolizing strain.</title>
        <authorList>
            <person name="Laird T.S."/>
            <person name="Leveau J.H.J."/>
        </authorList>
    </citation>
    <scope>NUCLEOTIDE SEQUENCE [LARGE SCALE GENOMIC DNA]</scope>
    <source>
        <strain evidence="7">1290</strain>
    </source>
</reference>
<dbReference type="AlphaFoldDB" id="A0A4D6X6S5"/>
<evidence type="ECO:0000259" key="5">
    <source>
        <dbReference type="PROSITE" id="PS50931"/>
    </source>
</evidence>
<dbReference type="InterPro" id="IPR000847">
    <property type="entry name" value="LysR_HTH_N"/>
</dbReference>
<evidence type="ECO:0000256" key="2">
    <source>
        <dbReference type="ARBA" id="ARBA00023015"/>
    </source>
</evidence>
<evidence type="ECO:0000256" key="3">
    <source>
        <dbReference type="ARBA" id="ARBA00023125"/>
    </source>
</evidence>
<dbReference type="OrthoDB" id="646694at2"/>
<evidence type="ECO:0000313" key="6">
    <source>
        <dbReference type="EMBL" id="QCI11744.1"/>
    </source>
</evidence>
<dbReference type="Proteomes" id="UP000298551">
    <property type="component" value="Chromosome"/>
</dbReference>
<evidence type="ECO:0000256" key="4">
    <source>
        <dbReference type="ARBA" id="ARBA00023163"/>
    </source>
</evidence>
<keyword evidence="2" id="KW-0805">Transcription regulation</keyword>
<evidence type="ECO:0000256" key="1">
    <source>
        <dbReference type="ARBA" id="ARBA00009437"/>
    </source>
</evidence>
<dbReference type="SUPFAM" id="SSF53850">
    <property type="entry name" value="Periplasmic binding protein-like II"/>
    <property type="match status" value="1"/>
</dbReference>
<dbReference type="PROSITE" id="PS50931">
    <property type="entry name" value="HTH_LYSR"/>
    <property type="match status" value="1"/>
</dbReference>
<dbReference type="PRINTS" id="PR00039">
    <property type="entry name" value="HTHLYSR"/>
</dbReference>
<dbReference type="FunFam" id="1.10.10.10:FF:000001">
    <property type="entry name" value="LysR family transcriptional regulator"/>
    <property type="match status" value="1"/>
</dbReference>
<gene>
    <name evidence="6" type="ORF">E6B08_10345</name>
</gene>
<dbReference type="Pfam" id="PF03466">
    <property type="entry name" value="LysR_substrate"/>
    <property type="match status" value="1"/>
</dbReference>
<sequence>MTAGLAVDLHQLRHFVALAEHGSFTRAAEASFITQSAFSRSIQGLEHQLGCSLVERAAGGRGIRLTPRGKAMHQRARAIIEGVSSLREDIVGLDQMAAPTLAFGCGPLPASRLVPVALGRFLTRHSDTLVDLKVAPPDELKQHLDNGEIEFLVADLRHIETSKGYVSQALRPRRFQVFCRSGHPLLADAVTFTALADYPLGCTALPAELRVLLAERAGRRALPVNVESRHNDVLVQMVMTSDLIGIAPEDVVEHLLRRGEVARLEFSDAPEGLAIGGTCFGVVYRAGRSLSAHGQALIAAISEVDSGPQLN</sequence>
<accession>A0A4D6X6S5</accession>
<dbReference type="InterPro" id="IPR036390">
    <property type="entry name" value="WH_DNA-bd_sf"/>
</dbReference>
<dbReference type="SUPFAM" id="SSF46785">
    <property type="entry name" value="Winged helix' DNA-binding domain"/>
    <property type="match status" value="1"/>
</dbReference>
<dbReference type="GO" id="GO:0003700">
    <property type="term" value="F:DNA-binding transcription factor activity"/>
    <property type="evidence" value="ECO:0007669"/>
    <property type="project" value="InterPro"/>
</dbReference>
<dbReference type="EMBL" id="CP039371">
    <property type="protein sequence ID" value="QCI11744.1"/>
    <property type="molecule type" value="Genomic_DNA"/>
</dbReference>
<dbReference type="InterPro" id="IPR036388">
    <property type="entry name" value="WH-like_DNA-bd_sf"/>
</dbReference>
<dbReference type="PANTHER" id="PTHR30419:SF30">
    <property type="entry name" value="LYSR FAMILY TRANSCRIPTIONAL REGULATOR"/>
    <property type="match status" value="1"/>
</dbReference>
<dbReference type="Gene3D" id="1.10.10.10">
    <property type="entry name" value="Winged helix-like DNA-binding domain superfamily/Winged helix DNA-binding domain"/>
    <property type="match status" value="1"/>
</dbReference>
<dbReference type="GO" id="GO:0003677">
    <property type="term" value="F:DNA binding"/>
    <property type="evidence" value="ECO:0007669"/>
    <property type="project" value="UniProtKB-KW"/>
</dbReference>
<dbReference type="InterPro" id="IPR005119">
    <property type="entry name" value="LysR_subst-bd"/>
</dbReference>
<proteinExistence type="inferred from homology"/>
<keyword evidence="4" id="KW-0804">Transcription</keyword>
<feature type="domain" description="HTH lysR-type" evidence="5">
    <location>
        <begin position="7"/>
        <end position="66"/>
    </location>
</feature>
<evidence type="ECO:0000313" key="7">
    <source>
        <dbReference type="Proteomes" id="UP000298551"/>
    </source>
</evidence>
<comment type="similarity">
    <text evidence="1">Belongs to the LysR transcriptional regulatory family.</text>
</comment>
<dbReference type="Pfam" id="PF00126">
    <property type="entry name" value="HTH_1"/>
    <property type="match status" value="1"/>
</dbReference>
<keyword evidence="3" id="KW-0238">DNA-binding</keyword>
<protein>
    <submittedName>
        <fullName evidence="6">LysR family transcriptional regulator</fullName>
    </submittedName>
</protein>
<name>A0A4D6X6S5_PSEPU</name>
<dbReference type="InterPro" id="IPR050950">
    <property type="entry name" value="HTH-type_LysR_regulators"/>
</dbReference>
<dbReference type="Gene3D" id="3.40.190.10">
    <property type="entry name" value="Periplasmic binding protein-like II"/>
    <property type="match status" value="2"/>
</dbReference>